<name>A0ACD5U8E4_AVESA</name>
<dbReference type="EnsemblPlants" id="AVESA.00010b.r2.2AG0211400.1">
    <property type="protein sequence ID" value="AVESA.00010b.r2.2AG0211400.1.CDS.1"/>
    <property type="gene ID" value="AVESA.00010b.r2.2AG0211400"/>
</dbReference>
<evidence type="ECO:0000313" key="2">
    <source>
        <dbReference type="Proteomes" id="UP001732700"/>
    </source>
</evidence>
<reference evidence="1" key="2">
    <citation type="submission" date="2025-09" db="UniProtKB">
        <authorList>
            <consortium name="EnsemblPlants"/>
        </authorList>
    </citation>
    <scope>IDENTIFICATION</scope>
</reference>
<proteinExistence type="predicted"/>
<dbReference type="Proteomes" id="UP001732700">
    <property type="component" value="Chromosome 2A"/>
</dbReference>
<evidence type="ECO:0000313" key="1">
    <source>
        <dbReference type="EnsemblPlants" id="AVESA.00010b.r2.2AG0211400.1.CDS.1"/>
    </source>
</evidence>
<organism evidence="1 2">
    <name type="scientific">Avena sativa</name>
    <name type="common">Oat</name>
    <dbReference type="NCBI Taxonomy" id="4498"/>
    <lineage>
        <taxon>Eukaryota</taxon>
        <taxon>Viridiplantae</taxon>
        <taxon>Streptophyta</taxon>
        <taxon>Embryophyta</taxon>
        <taxon>Tracheophyta</taxon>
        <taxon>Spermatophyta</taxon>
        <taxon>Magnoliopsida</taxon>
        <taxon>Liliopsida</taxon>
        <taxon>Poales</taxon>
        <taxon>Poaceae</taxon>
        <taxon>BOP clade</taxon>
        <taxon>Pooideae</taxon>
        <taxon>Poodae</taxon>
        <taxon>Poeae</taxon>
        <taxon>Poeae Chloroplast Group 1 (Aveneae type)</taxon>
        <taxon>Aveninae</taxon>
        <taxon>Avena</taxon>
    </lineage>
</organism>
<accession>A0ACD5U8E4</accession>
<reference evidence="1" key="1">
    <citation type="submission" date="2021-05" db="EMBL/GenBank/DDBJ databases">
        <authorList>
            <person name="Scholz U."/>
            <person name="Mascher M."/>
            <person name="Fiebig A."/>
        </authorList>
    </citation>
    <scope>NUCLEOTIDE SEQUENCE [LARGE SCALE GENOMIC DNA]</scope>
</reference>
<protein>
    <submittedName>
        <fullName evidence="1">Uncharacterized protein</fullName>
    </submittedName>
</protein>
<sequence>MELTATMPTAMALVTVLIFLLLGSLHSLRSRRKALNLPPGPRGWPVVGSLGALAGTIPPHHALAALAARHGPLMHLRLGSYHTIVASSAEAAILVLKTHDLAFADRPRFAAGELGAYGYRGIVHAPYGDLWRMARRLCATELFSPRRIASYEHIRAQERHTLLRDLFERAGRAIELREHLADATMRNMLRMALGDKWLGYYGSPDGQAFRRTLDEAFAVAGSVSNVGEWVPLLGWLDAQGFVRRMKQLSKMYDRFLERILDDHEEARRQRKATGAGEPTATTDLVDVLLQLAEEEGEERLTRDGVKAFVQDILAGGTDTSALTVEWAMAELLRRPDAIAAATDELNRVVGRGRWVEERDLANLPYIDGIVKETLRMHPVAPLLIPHLVREHTVVAGYDVPAGARVLVNAWAIMRDPASWPDRPNEFRPERFAAGSGAMVDVRGQHFGLLPFGAGRRMCPAYNLAMKVVAGGVANLLHGFAWRLADGVSPEDVSMEELVGQTTRMKVPLVAVPEPRLPAHLYAAAG</sequence>
<keyword evidence="2" id="KW-1185">Reference proteome</keyword>